<dbReference type="OrthoDB" id="8443660at2"/>
<evidence type="ECO:0000313" key="1">
    <source>
        <dbReference type="EMBL" id="QDX26972.1"/>
    </source>
</evidence>
<gene>
    <name evidence="1" type="ORF">FPZ54_13810</name>
</gene>
<protein>
    <submittedName>
        <fullName evidence="1">DUF3047 domain-containing protein</fullName>
    </submittedName>
</protein>
<name>A0A518RHQ4_9SPHN</name>
<evidence type="ECO:0000313" key="2">
    <source>
        <dbReference type="Proteomes" id="UP000318055"/>
    </source>
</evidence>
<keyword evidence="2" id="KW-1185">Reference proteome</keyword>
<sequence>MILALFIATQAWVGQFQTEGTPPAPWRIVRIGNKVPPTRYRIVRIDGVTAIEGVAEKSMALLARPLAVNPDATPILCWRWRIETPVAAADLRTKKGDDYAARVYIAFDIPDEAMSGATKFKLGIARRLFGSDVPDAAINYVWDNRNPVGTRARSAYTDRAHLIVAETGSNRAGRWVAERANVAADFAKAFPKVPGKPIQIAVAVDTDNTGSTARGAFADLHFVARDEPCAF</sequence>
<dbReference type="Pfam" id="PF11249">
    <property type="entry name" value="DUF3047"/>
    <property type="match status" value="1"/>
</dbReference>
<accession>A0A518RHQ4</accession>
<dbReference type="Proteomes" id="UP000318055">
    <property type="component" value="Chromosome"/>
</dbReference>
<dbReference type="EMBL" id="CP042239">
    <property type="protein sequence ID" value="QDX26972.1"/>
    <property type="molecule type" value="Genomic_DNA"/>
</dbReference>
<organism evidence="1 2">
    <name type="scientific">Sphingomonas suaedae</name>
    <dbReference type="NCBI Taxonomy" id="2599297"/>
    <lineage>
        <taxon>Bacteria</taxon>
        <taxon>Pseudomonadati</taxon>
        <taxon>Pseudomonadota</taxon>
        <taxon>Alphaproteobacteria</taxon>
        <taxon>Sphingomonadales</taxon>
        <taxon>Sphingomonadaceae</taxon>
        <taxon>Sphingomonas</taxon>
    </lineage>
</organism>
<reference evidence="1 2" key="1">
    <citation type="submission" date="2019-07" db="EMBL/GenBank/DDBJ databases">
        <title>Sphingomonas alkalisoli sp. nov., isolated from rhizosphere soil of Suaedae salsa.</title>
        <authorList>
            <person name="Zhang H."/>
            <person name="Xu L."/>
            <person name="Zhang J.-X."/>
            <person name="Sun J.-Q."/>
        </authorList>
    </citation>
    <scope>NUCLEOTIDE SEQUENCE [LARGE SCALE GENOMIC DNA]</scope>
    <source>
        <strain evidence="1 2">XS-10</strain>
    </source>
</reference>
<dbReference type="KEGG" id="ssua:FPZ54_13810"/>
<proteinExistence type="predicted"/>
<dbReference type="AlphaFoldDB" id="A0A518RHQ4"/>
<dbReference type="InterPro" id="IPR021409">
    <property type="entry name" value="DUF3047"/>
</dbReference>
<dbReference type="RefSeq" id="WP_145848105.1">
    <property type="nucleotide sequence ID" value="NZ_CP042239.1"/>
</dbReference>